<name>A0A934V6K6_9BACT</name>
<accession>A0A934V6K6</accession>
<dbReference type="RefSeq" id="WP_200350107.1">
    <property type="nucleotide sequence ID" value="NZ_BAABHZ010000005.1"/>
</dbReference>
<comment type="caution">
    <text evidence="2">The sequence shown here is derived from an EMBL/GenBank/DDBJ whole genome shotgun (WGS) entry which is preliminary data.</text>
</comment>
<proteinExistence type="predicted"/>
<keyword evidence="1" id="KW-0175">Coiled coil</keyword>
<evidence type="ECO:0000313" key="3">
    <source>
        <dbReference type="Proteomes" id="UP000600139"/>
    </source>
</evidence>
<protein>
    <submittedName>
        <fullName evidence="2">Uncharacterized protein</fullName>
    </submittedName>
</protein>
<dbReference type="Proteomes" id="UP000600139">
    <property type="component" value="Unassembled WGS sequence"/>
</dbReference>
<feature type="coiled-coil region" evidence="1">
    <location>
        <begin position="42"/>
        <end position="69"/>
    </location>
</feature>
<evidence type="ECO:0000313" key="2">
    <source>
        <dbReference type="EMBL" id="MBK1815137.1"/>
    </source>
</evidence>
<sequence>MGTGIEVFVIASIASMAGAGISAYSSYQQGKAQEAMGERNAKIAENAALNEAQVAAENAKREREKGRRQLAAIRGHMAGSGVQMSTGSSLDVIGDAASDLELAAMDLFRDSTARQMTYQNQSVTERWEGKQAGVAGKYSAMGTLLGGVSSTMRGVA</sequence>
<reference evidence="2" key="1">
    <citation type="submission" date="2021-01" db="EMBL/GenBank/DDBJ databases">
        <title>Modified the classification status of verrucomicrobia.</title>
        <authorList>
            <person name="Feng X."/>
        </authorList>
    </citation>
    <scope>NUCLEOTIDE SEQUENCE</scope>
    <source>
        <strain evidence="2">JCM 18052</strain>
    </source>
</reference>
<keyword evidence="3" id="KW-1185">Reference proteome</keyword>
<dbReference type="AlphaFoldDB" id="A0A934V6K6"/>
<evidence type="ECO:0000256" key="1">
    <source>
        <dbReference type="SAM" id="Coils"/>
    </source>
</evidence>
<gene>
    <name evidence="2" type="ORF">JIN84_05910</name>
</gene>
<organism evidence="2 3">
    <name type="scientific">Luteolibacter yonseiensis</name>
    <dbReference type="NCBI Taxonomy" id="1144680"/>
    <lineage>
        <taxon>Bacteria</taxon>
        <taxon>Pseudomonadati</taxon>
        <taxon>Verrucomicrobiota</taxon>
        <taxon>Verrucomicrobiia</taxon>
        <taxon>Verrucomicrobiales</taxon>
        <taxon>Verrucomicrobiaceae</taxon>
        <taxon>Luteolibacter</taxon>
    </lineage>
</organism>
<dbReference type="EMBL" id="JAENIK010000005">
    <property type="protein sequence ID" value="MBK1815137.1"/>
    <property type="molecule type" value="Genomic_DNA"/>
</dbReference>